<evidence type="ECO:0000259" key="1">
    <source>
        <dbReference type="Pfam" id="PF01966"/>
    </source>
</evidence>
<dbReference type="RefSeq" id="WP_078930259.1">
    <property type="nucleotide sequence ID" value="NZ_FUXC01000002.1"/>
</dbReference>
<dbReference type="AlphaFoldDB" id="A0A1T4LEU5"/>
<evidence type="ECO:0000313" key="2">
    <source>
        <dbReference type="EMBL" id="SJZ53289.1"/>
    </source>
</evidence>
<accession>A0A1T4LEU5</accession>
<dbReference type="Pfam" id="PF01966">
    <property type="entry name" value="HD"/>
    <property type="match status" value="1"/>
</dbReference>
<name>A0A1T4LEU5_9SPIR</name>
<keyword evidence="3" id="KW-1185">Reference proteome</keyword>
<sequence>MEDFALKYHKILCKEFPSWLCGYVCLPVLQRLKGIGLLCGTDWTALYRNRFFYSRFDHSVGTALVAWNFSQDKKQTLAALFHDIATGVFSHVNDFRKGDALKQELSENETFNILAGDEKLAGLLKKDRIELEEIADYHIYPLCDNEIPRLSADRLEYMFPSNMALAFLNNGHVWTFEETEEIYKNICVLKNESGKDELGFSDLKLAELYTEGFCDCSLILQHNENKLALNMLGKIVNLAIEKKLITEKDCMSLSEKKVIEIFDEYAVLNDDYLSSLIKKWRTMTQIERFCQEPGQNYYSVNLEVKKRYIDPLVKQFSGKVERVSEASFRAQKMIQSLLCFKDSEYGAVKLL</sequence>
<dbReference type="InterPro" id="IPR003607">
    <property type="entry name" value="HD/PDEase_dom"/>
</dbReference>
<evidence type="ECO:0000313" key="3">
    <source>
        <dbReference type="Proteomes" id="UP000190395"/>
    </source>
</evidence>
<dbReference type="OrthoDB" id="9814017at2"/>
<dbReference type="InterPro" id="IPR006674">
    <property type="entry name" value="HD_domain"/>
</dbReference>
<feature type="domain" description="HD" evidence="1">
    <location>
        <begin position="55"/>
        <end position="140"/>
    </location>
</feature>
<protein>
    <recommendedName>
        <fullName evidence="1">HD domain-containing protein</fullName>
    </recommendedName>
</protein>
<dbReference type="SUPFAM" id="SSF109604">
    <property type="entry name" value="HD-domain/PDEase-like"/>
    <property type="match status" value="1"/>
</dbReference>
<organism evidence="2 3">
    <name type="scientific">Treponema berlinense</name>
    <dbReference type="NCBI Taxonomy" id="225004"/>
    <lineage>
        <taxon>Bacteria</taxon>
        <taxon>Pseudomonadati</taxon>
        <taxon>Spirochaetota</taxon>
        <taxon>Spirochaetia</taxon>
        <taxon>Spirochaetales</taxon>
        <taxon>Treponemataceae</taxon>
        <taxon>Treponema</taxon>
    </lineage>
</organism>
<reference evidence="2 3" key="1">
    <citation type="submission" date="2017-02" db="EMBL/GenBank/DDBJ databases">
        <authorList>
            <person name="Peterson S.W."/>
        </authorList>
    </citation>
    <scope>NUCLEOTIDE SEQUENCE [LARGE SCALE GENOMIC DNA]</scope>
    <source>
        <strain evidence="2 3">ATCC BAA-909</strain>
    </source>
</reference>
<gene>
    <name evidence="2" type="ORF">SAMN02745152_00505</name>
</gene>
<dbReference type="STRING" id="225004.SAMN02745152_00505"/>
<dbReference type="Proteomes" id="UP000190395">
    <property type="component" value="Unassembled WGS sequence"/>
</dbReference>
<dbReference type="CDD" id="cd00077">
    <property type="entry name" value="HDc"/>
    <property type="match status" value="1"/>
</dbReference>
<dbReference type="Gene3D" id="1.10.3210.10">
    <property type="entry name" value="Hypothetical protein af1432"/>
    <property type="match status" value="1"/>
</dbReference>
<dbReference type="EMBL" id="FUXC01000002">
    <property type="protein sequence ID" value="SJZ53289.1"/>
    <property type="molecule type" value="Genomic_DNA"/>
</dbReference>
<dbReference type="GeneID" id="303366775"/>
<proteinExistence type="predicted"/>